<evidence type="ECO:0000313" key="1">
    <source>
        <dbReference type="EMBL" id="DAD78192.1"/>
    </source>
</evidence>
<protein>
    <submittedName>
        <fullName evidence="1">Uncharacterized protein</fullName>
    </submittedName>
</protein>
<organism evidence="1">
    <name type="scientific">Siphoviridae sp. ctrgt10</name>
    <dbReference type="NCBI Taxonomy" id="2826479"/>
    <lineage>
        <taxon>Viruses</taxon>
        <taxon>Duplodnaviria</taxon>
        <taxon>Heunggongvirae</taxon>
        <taxon>Uroviricota</taxon>
        <taxon>Caudoviricetes</taxon>
    </lineage>
</organism>
<name>A0A8S5M7P2_9CAUD</name>
<dbReference type="EMBL" id="BK014839">
    <property type="protein sequence ID" value="DAD78192.1"/>
    <property type="molecule type" value="Genomic_DNA"/>
</dbReference>
<accession>A0A8S5M7P2</accession>
<sequence>MALKQIIFTFENQSPVSVSPNHFHELQVSQDLKVLQLVCGAIQESKYCNNVLFVLDRVANENVQEGKTLFDHILNVRDIESIQLQYENECADAYFVPWNSAEETTNNYQHSEILDDGSLLVNIAENIDEEELKYIRMIHKTNV</sequence>
<proteinExistence type="predicted"/>
<reference evidence="1" key="1">
    <citation type="journal article" date="2021" name="Proc. Natl. Acad. Sci. U.S.A.">
        <title>A Catalog of Tens of Thousands of Viruses from Human Metagenomes Reveals Hidden Associations with Chronic Diseases.</title>
        <authorList>
            <person name="Tisza M.J."/>
            <person name="Buck C.B."/>
        </authorList>
    </citation>
    <scope>NUCLEOTIDE SEQUENCE</scope>
    <source>
        <strain evidence="1">Ctrgt10</strain>
    </source>
</reference>